<dbReference type="Pfam" id="PF00781">
    <property type="entry name" value="DAGK_cat"/>
    <property type="match status" value="1"/>
</dbReference>
<accession>E4XSM9</accession>
<dbReference type="GO" id="GO:0016020">
    <property type="term" value="C:membrane"/>
    <property type="evidence" value="ECO:0007669"/>
    <property type="project" value="TreeGrafter"/>
</dbReference>
<dbReference type="Proteomes" id="UP000001307">
    <property type="component" value="Unassembled WGS sequence"/>
</dbReference>
<dbReference type="EMBL" id="FN653138">
    <property type="protein sequence ID" value="CBY12741.1"/>
    <property type="molecule type" value="Genomic_DNA"/>
</dbReference>
<dbReference type="InterPro" id="IPR016064">
    <property type="entry name" value="NAD/diacylglycerol_kinase_sf"/>
</dbReference>
<evidence type="ECO:0000259" key="1">
    <source>
        <dbReference type="PROSITE" id="PS50146"/>
    </source>
</evidence>
<dbReference type="GO" id="GO:0016773">
    <property type="term" value="F:phosphotransferase activity, alcohol group as acceptor"/>
    <property type="evidence" value="ECO:0007669"/>
    <property type="project" value="UniProtKB-ARBA"/>
</dbReference>
<dbReference type="OrthoDB" id="3853857at2759"/>
<protein>
    <recommendedName>
        <fullName evidence="1">DAGKc domain-containing protein</fullName>
    </recommendedName>
</protein>
<gene>
    <name evidence="2" type="ORF">GSOID_T00002800001</name>
</gene>
<dbReference type="Gene3D" id="3.40.50.10330">
    <property type="entry name" value="Probable inorganic polyphosphate/atp-NAD kinase, domain 1"/>
    <property type="match status" value="1"/>
</dbReference>
<dbReference type="GO" id="GO:0001727">
    <property type="term" value="F:lipid kinase activity"/>
    <property type="evidence" value="ECO:0007669"/>
    <property type="project" value="TreeGrafter"/>
</dbReference>
<reference evidence="2" key="1">
    <citation type="journal article" date="2010" name="Science">
        <title>Plasticity of animal genome architecture unmasked by rapid evolution of a pelagic tunicate.</title>
        <authorList>
            <person name="Denoeud F."/>
            <person name="Henriet S."/>
            <person name="Mungpakdee S."/>
            <person name="Aury J.M."/>
            <person name="Da Silva C."/>
            <person name="Brinkmann H."/>
            <person name="Mikhaleva J."/>
            <person name="Olsen L.C."/>
            <person name="Jubin C."/>
            <person name="Canestro C."/>
            <person name="Bouquet J.M."/>
            <person name="Danks G."/>
            <person name="Poulain J."/>
            <person name="Campsteijn C."/>
            <person name="Adamski M."/>
            <person name="Cross I."/>
            <person name="Yadetie F."/>
            <person name="Muffato M."/>
            <person name="Louis A."/>
            <person name="Butcher S."/>
            <person name="Tsagkogeorga G."/>
            <person name="Konrad A."/>
            <person name="Singh S."/>
            <person name="Jensen M.F."/>
            <person name="Cong E.H."/>
            <person name="Eikeseth-Otteraa H."/>
            <person name="Noel B."/>
            <person name="Anthouard V."/>
            <person name="Porcel B.M."/>
            <person name="Kachouri-Lafond R."/>
            <person name="Nishino A."/>
            <person name="Ugolini M."/>
            <person name="Chourrout P."/>
            <person name="Nishida H."/>
            <person name="Aasland R."/>
            <person name="Huzurbazar S."/>
            <person name="Westhof E."/>
            <person name="Delsuc F."/>
            <person name="Lehrach H."/>
            <person name="Reinhardt R."/>
            <person name="Weissenbach J."/>
            <person name="Roy S.W."/>
            <person name="Artiguenave F."/>
            <person name="Postlethwait J.H."/>
            <person name="Manak J.R."/>
            <person name="Thompson E.M."/>
            <person name="Jaillon O."/>
            <person name="Du Pasquier L."/>
            <person name="Boudinot P."/>
            <person name="Liberles D.A."/>
            <person name="Volff J.N."/>
            <person name="Philippe H."/>
            <person name="Lenhard B."/>
            <person name="Roest Crollius H."/>
            <person name="Wincker P."/>
            <person name="Chourrout D."/>
        </authorList>
    </citation>
    <scope>NUCLEOTIDE SEQUENCE [LARGE SCALE GENOMIC DNA]</scope>
</reference>
<dbReference type="PANTHER" id="PTHR12358:SF31">
    <property type="entry name" value="ACYLGLYCEROL KINASE, MITOCHONDRIAL"/>
    <property type="match status" value="1"/>
</dbReference>
<dbReference type="Gene3D" id="2.60.200.40">
    <property type="match status" value="2"/>
</dbReference>
<dbReference type="InParanoid" id="E4XSM9"/>
<organism evidence="2">
    <name type="scientific">Oikopleura dioica</name>
    <name type="common">Tunicate</name>
    <dbReference type="NCBI Taxonomy" id="34765"/>
    <lineage>
        <taxon>Eukaryota</taxon>
        <taxon>Metazoa</taxon>
        <taxon>Chordata</taxon>
        <taxon>Tunicata</taxon>
        <taxon>Appendicularia</taxon>
        <taxon>Copelata</taxon>
        <taxon>Oikopleuridae</taxon>
        <taxon>Oikopleura</taxon>
    </lineage>
</organism>
<dbReference type="InterPro" id="IPR001206">
    <property type="entry name" value="Diacylglycerol_kinase_cat_dom"/>
</dbReference>
<dbReference type="GO" id="GO:0046512">
    <property type="term" value="P:sphingosine biosynthetic process"/>
    <property type="evidence" value="ECO:0007669"/>
    <property type="project" value="TreeGrafter"/>
</dbReference>
<evidence type="ECO:0000313" key="3">
    <source>
        <dbReference type="Proteomes" id="UP000001307"/>
    </source>
</evidence>
<dbReference type="FunCoup" id="E4XSM9">
    <property type="interactions" value="92"/>
</dbReference>
<name>E4XSM9_OIKDI</name>
<dbReference type="PROSITE" id="PS50146">
    <property type="entry name" value="DAGK"/>
    <property type="match status" value="1"/>
</dbReference>
<dbReference type="GO" id="GO:0005737">
    <property type="term" value="C:cytoplasm"/>
    <property type="evidence" value="ECO:0007669"/>
    <property type="project" value="TreeGrafter"/>
</dbReference>
<dbReference type="InterPro" id="IPR050187">
    <property type="entry name" value="Lipid_Phosphate_FormReg"/>
</dbReference>
<dbReference type="SMART" id="SM00046">
    <property type="entry name" value="DAGKc"/>
    <property type="match status" value="1"/>
</dbReference>
<evidence type="ECO:0000313" key="2">
    <source>
        <dbReference type="EMBL" id="CBY12741.1"/>
    </source>
</evidence>
<proteinExistence type="predicted"/>
<dbReference type="AlphaFoldDB" id="E4XSM9"/>
<keyword evidence="3" id="KW-1185">Reference proteome</keyword>
<dbReference type="PANTHER" id="PTHR12358">
    <property type="entry name" value="SPHINGOSINE KINASE"/>
    <property type="match status" value="1"/>
</dbReference>
<dbReference type="SUPFAM" id="SSF111331">
    <property type="entry name" value="NAD kinase/diacylglycerol kinase-like"/>
    <property type="match status" value="1"/>
</dbReference>
<dbReference type="InterPro" id="IPR017438">
    <property type="entry name" value="ATP-NAD_kinase_N"/>
</dbReference>
<sequence length="388" mass="42795">MLSIKDKIVIDKYPSLQKESDIWATKIKIAARFSEFSKSNDEVPLKRRYLVLVNPASGKGLAAKIAQEQLLPIMAEAEIEHELVTTTHQGHAEEIAKGLKIGEYTGIAVVSGDGLFHEVVNGIMKREDAEQAAKQICLVPIPGGSGNALAASIVYTVLGIHNDPNLLQNMLIIFANGSPTPGTILRWQIESEKETTEERFSFLCGMWGIAADIDFESEKYRSSLGSKRFIAMALQRIVNLRKYDGSLKYMEENTGGVKLIEGPITGVIFTTGTHFNYDSATRTNRALQEFDDKGQPLMTLLVLKSTSKATITKFLLGLSDLKTVANLEKEIPEVQRIKTGFLKMIPKASEKEVYLDIDGERSPYVPTSVSVHPHSISLIGSLPQNTIF</sequence>
<feature type="domain" description="DAGKc" evidence="1">
    <location>
        <begin position="44"/>
        <end position="193"/>
    </location>
</feature>